<evidence type="ECO:0000313" key="10">
    <source>
        <dbReference type="EMBL" id="ROO29458.1"/>
    </source>
</evidence>
<dbReference type="GO" id="GO:0009279">
    <property type="term" value="C:cell outer membrane"/>
    <property type="evidence" value="ECO:0007669"/>
    <property type="project" value="UniProtKB-SubCell"/>
</dbReference>
<evidence type="ECO:0000256" key="3">
    <source>
        <dbReference type="ARBA" id="ARBA00022448"/>
    </source>
</evidence>
<dbReference type="AlphaFoldDB" id="A0A423PV35"/>
<protein>
    <submittedName>
        <fullName evidence="10">Transporter</fullName>
    </submittedName>
</protein>
<keyword evidence="6" id="KW-0472">Membrane</keyword>
<dbReference type="Proteomes" id="UP000283993">
    <property type="component" value="Unassembled WGS sequence"/>
</dbReference>
<keyword evidence="3" id="KW-0813">Transport</keyword>
<keyword evidence="11" id="KW-1185">Reference proteome</keyword>
<accession>A0A423PV35</accession>
<sequence>MSRRIAALAGLLLATSAASLTAAAVEADNLVLPPELTEVGARGTLDLSVEEAVALAIQHNASLRAERQQPIIAGTFAAVERAVFDPSVFATVERSREVTERVSEDIQQNFDVRSEQETARAGLRQTLPTGTELEISLEQDLSESNRSPRQAGTRAGLSITQALLRGFGIDTNLVALRQARADVQASAYELRGFVTSLVADVESTYWDYLGARRRIDILENALEVARRQSREARARIEAGTVAEVEEAAFAAEAARRRQDLIDGRAEARRLRTRLLQLISVPGRTRFERAIEPTTPVATEAAPLDTAGEYVDLARRRRPEINQARLELARNELEVVATRNGLLPRLDLFVTLGQTGFGENYGRAYDTLDNRNTYDLSGALEFEYPLGNRAARARDRRARAGRRQAEASLENLAGVIESDVRYALIEADRAAAQIEASAVTVRERERTLEAERARFEVGRSTALLVAQAQRDLLTARLDRIDAFIGYRQALIELYVADGTLLTRRLIEAPGDRSPTTPWRD</sequence>
<keyword evidence="5" id="KW-0812">Transmembrane</keyword>
<keyword evidence="8" id="KW-0175">Coiled coil</keyword>
<keyword evidence="4" id="KW-1134">Transmembrane beta strand</keyword>
<dbReference type="InterPro" id="IPR051906">
    <property type="entry name" value="TolC-like"/>
</dbReference>
<evidence type="ECO:0000256" key="4">
    <source>
        <dbReference type="ARBA" id="ARBA00022452"/>
    </source>
</evidence>
<evidence type="ECO:0000256" key="5">
    <source>
        <dbReference type="ARBA" id="ARBA00022692"/>
    </source>
</evidence>
<dbReference type="PANTHER" id="PTHR30026:SF23">
    <property type="entry name" value="TO APRF-PUTATIVE OUTER MEMBRANE EFFLUX PROTEIN OR SECRETED ALKALINE PHOSPHATASE-RELATED"/>
    <property type="match status" value="1"/>
</dbReference>
<reference evidence="10 11" key="1">
    <citation type="submission" date="2013-10" db="EMBL/GenBank/DDBJ databases">
        <title>Salinisphaera orenii MK-B5 Genome Sequencing.</title>
        <authorList>
            <person name="Lai Q."/>
            <person name="Li C."/>
            <person name="Shao Z."/>
        </authorList>
    </citation>
    <scope>NUCLEOTIDE SEQUENCE [LARGE SCALE GENOMIC DNA]</scope>
    <source>
        <strain evidence="10 11">MK-B5</strain>
    </source>
</reference>
<dbReference type="GO" id="GO:1990281">
    <property type="term" value="C:efflux pump complex"/>
    <property type="evidence" value="ECO:0007669"/>
    <property type="project" value="TreeGrafter"/>
</dbReference>
<dbReference type="RefSeq" id="WP_123590526.1">
    <property type="nucleotide sequence ID" value="NZ_AYKH01000004.1"/>
</dbReference>
<keyword evidence="9" id="KW-0732">Signal</keyword>
<dbReference type="GO" id="GO:0015562">
    <property type="term" value="F:efflux transmembrane transporter activity"/>
    <property type="evidence" value="ECO:0007669"/>
    <property type="project" value="InterPro"/>
</dbReference>
<proteinExistence type="inferred from homology"/>
<dbReference type="Gene3D" id="1.20.1600.10">
    <property type="entry name" value="Outer membrane efflux proteins (OEP)"/>
    <property type="match status" value="1"/>
</dbReference>
<evidence type="ECO:0000256" key="8">
    <source>
        <dbReference type="SAM" id="Coils"/>
    </source>
</evidence>
<comment type="caution">
    <text evidence="10">The sequence shown here is derived from an EMBL/GenBank/DDBJ whole genome shotgun (WGS) entry which is preliminary data.</text>
</comment>
<feature type="coiled-coil region" evidence="8">
    <location>
        <begin position="208"/>
        <end position="235"/>
    </location>
</feature>
<dbReference type="GO" id="GO:0015288">
    <property type="term" value="F:porin activity"/>
    <property type="evidence" value="ECO:0007669"/>
    <property type="project" value="TreeGrafter"/>
</dbReference>
<comment type="similarity">
    <text evidence="2">Belongs to the outer membrane factor (OMF) (TC 1.B.17) family.</text>
</comment>
<dbReference type="InterPro" id="IPR003423">
    <property type="entry name" value="OMP_efflux"/>
</dbReference>
<evidence type="ECO:0000256" key="7">
    <source>
        <dbReference type="ARBA" id="ARBA00023237"/>
    </source>
</evidence>
<feature type="chain" id="PRO_5019180607" evidence="9">
    <location>
        <begin position="23"/>
        <end position="519"/>
    </location>
</feature>
<feature type="signal peptide" evidence="9">
    <location>
        <begin position="1"/>
        <end position="22"/>
    </location>
</feature>
<gene>
    <name evidence="10" type="ORF">SAOR_03115</name>
</gene>
<name>A0A423PV35_9GAMM</name>
<evidence type="ECO:0000256" key="2">
    <source>
        <dbReference type="ARBA" id="ARBA00007613"/>
    </source>
</evidence>
<evidence type="ECO:0000256" key="6">
    <source>
        <dbReference type="ARBA" id="ARBA00023136"/>
    </source>
</evidence>
<evidence type="ECO:0000256" key="1">
    <source>
        <dbReference type="ARBA" id="ARBA00004442"/>
    </source>
</evidence>
<dbReference type="SUPFAM" id="SSF56954">
    <property type="entry name" value="Outer membrane efflux proteins (OEP)"/>
    <property type="match status" value="1"/>
</dbReference>
<keyword evidence="7" id="KW-0998">Cell outer membrane</keyword>
<comment type="subcellular location">
    <subcellularLocation>
        <location evidence="1">Cell outer membrane</location>
    </subcellularLocation>
</comment>
<evidence type="ECO:0000256" key="9">
    <source>
        <dbReference type="SAM" id="SignalP"/>
    </source>
</evidence>
<organism evidence="10 11">
    <name type="scientific">Salinisphaera orenii MK-B5</name>
    <dbReference type="NCBI Taxonomy" id="856730"/>
    <lineage>
        <taxon>Bacteria</taxon>
        <taxon>Pseudomonadati</taxon>
        <taxon>Pseudomonadota</taxon>
        <taxon>Gammaproteobacteria</taxon>
        <taxon>Salinisphaerales</taxon>
        <taxon>Salinisphaeraceae</taxon>
        <taxon>Salinisphaera</taxon>
    </lineage>
</organism>
<dbReference type="PANTHER" id="PTHR30026">
    <property type="entry name" value="OUTER MEMBRANE PROTEIN TOLC"/>
    <property type="match status" value="1"/>
</dbReference>
<dbReference type="Pfam" id="PF02321">
    <property type="entry name" value="OEP"/>
    <property type="match status" value="2"/>
</dbReference>
<evidence type="ECO:0000313" key="11">
    <source>
        <dbReference type="Proteomes" id="UP000283993"/>
    </source>
</evidence>
<dbReference type="EMBL" id="AYKH01000004">
    <property type="protein sequence ID" value="ROO29458.1"/>
    <property type="molecule type" value="Genomic_DNA"/>
</dbReference>